<keyword evidence="2" id="KW-0227">DNA damage</keyword>
<dbReference type="SUPFAM" id="SSF52540">
    <property type="entry name" value="P-loop containing nucleoside triphosphate hydrolases"/>
    <property type="match status" value="1"/>
</dbReference>
<feature type="compositionally biased region" description="Basic residues" evidence="9">
    <location>
        <begin position="1418"/>
        <end position="1428"/>
    </location>
</feature>
<dbReference type="InterPro" id="IPR055367">
    <property type="entry name" value="WH4_Lhr"/>
</dbReference>
<dbReference type="RefSeq" id="WP_283832127.1">
    <property type="nucleotide sequence ID" value="NZ_JASJEU010000014.1"/>
</dbReference>
<evidence type="ECO:0000256" key="7">
    <source>
        <dbReference type="ARBA" id="ARBA00023204"/>
    </source>
</evidence>
<evidence type="ECO:0000256" key="9">
    <source>
        <dbReference type="SAM" id="MobiDB-lite"/>
    </source>
</evidence>
<organism evidence="12 13">
    <name type="scientific">Gordonibacter faecis</name>
    <dbReference type="NCBI Taxonomy" id="3047475"/>
    <lineage>
        <taxon>Bacteria</taxon>
        <taxon>Bacillati</taxon>
        <taxon>Actinomycetota</taxon>
        <taxon>Coriobacteriia</taxon>
        <taxon>Eggerthellales</taxon>
        <taxon>Eggerthellaceae</taxon>
        <taxon>Gordonibacter</taxon>
    </lineage>
</organism>
<feature type="region of interest" description="Disordered" evidence="9">
    <location>
        <begin position="269"/>
        <end position="288"/>
    </location>
</feature>
<comment type="caution">
    <text evidence="12">The sequence shown here is derived from an EMBL/GenBank/DDBJ whole genome shotgun (WGS) entry which is preliminary data.</text>
</comment>
<feature type="domain" description="Helicase C-terminal" evidence="11">
    <location>
        <begin position="329"/>
        <end position="509"/>
    </location>
</feature>
<proteinExistence type="predicted"/>
<dbReference type="Pfam" id="PF00271">
    <property type="entry name" value="Helicase_C"/>
    <property type="match status" value="1"/>
</dbReference>
<reference evidence="12 13" key="1">
    <citation type="submission" date="2023-05" db="EMBL/GenBank/DDBJ databases">
        <title>Gordonibacter KGMB12511T sp. nov., isolated from faeces of healthy Korean.</title>
        <authorList>
            <person name="Kim H.S."/>
            <person name="Kim J.-S."/>
            <person name="Suh M.K."/>
            <person name="Eom M.K."/>
            <person name="Do H.E."/>
            <person name="Lee J.-S."/>
        </authorList>
    </citation>
    <scope>NUCLEOTIDE SEQUENCE [LARGE SCALE GENOMIC DNA]</scope>
    <source>
        <strain evidence="12 13">KGMB12511</strain>
    </source>
</reference>
<dbReference type="GO" id="GO:0004386">
    <property type="term" value="F:helicase activity"/>
    <property type="evidence" value="ECO:0007669"/>
    <property type="project" value="UniProtKB-KW"/>
</dbReference>
<keyword evidence="1" id="KW-0547">Nucleotide-binding</keyword>
<dbReference type="InterPro" id="IPR052511">
    <property type="entry name" value="ATP-dep_Helicase"/>
</dbReference>
<dbReference type="PANTHER" id="PTHR47962:SF5">
    <property type="entry name" value="ATP-DEPENDENT HELICASE LHR-RELATED"/>
    <property type="match status" value="1"/>
</dbReference>
<dbReference type="Pfam" id="PF08494">
    <property type="entry name" value="DEAD_assoc"/>
    <property type="match status" value="1"/>
</dbReference>
<evidence type="ECO:0000313" key="12">
    <source>
        <dbReference type="EMBL" id="MDJ1650785.1"/>
    </source>
</evidence>
<dbReference type="SMART" id="SM00490">
    <property type="entry name" value="HELICc"/>
    <property type="match status" value="1"/>
</dbReference>
<dbReference type="InterPro" id="IPR055369">
    <property type="entry name" value="WH2_Lhr"/>
</dbReference>
<keyword evidence="5" id="KW-0067">ATP-binding</keyword>
<protein>
    <submittedName>
        <fullName evidence="12">DEAD/DEAH box helicase</fullName>
    </submittedName>
</protein>
<dbReference type="InterPro" id="IPR055368">
    <property type="entry name" value="WH3_Lhr"/>
</dbReference>
<keyword evidence="7" id="KW-0234">DNA repair</keyword>
<dbReference type="InterPro" id="IPR001650">
    <property type="entry name" value="Helicase_C-like"/>
</dbReference>
<keyword evidence="6" id="KW-0238">DNA-binding</keyword>
<evidence type="ECO:0000256" key="1">
    <source>
        <dbReference type="ARBA" id="ARBA00022741"/>
    </source>
</evidence>
<dbReference type="Gene3D" id="3.40.50.300">
    <property type="entry name" value="P-loop containing nucleotide triphosphate hydrolases"/>
    <property type="match status" value="2"/>
</dbReference>
<feature type="region of interest" description="Disordered" evidence="9">
    <location>
        <begin position="1405"/>
        <end position="1437"/>
    </location>
</feature>
<dbReference type="PANTHER" id="PTHR47962">
    <property type="entry name" value="ATP-DEPENDENT HELICASE LHR-RELATED-RELATED"/>
    <property type="match status" value="1"/>
</dbReference>
<dbReference type="SMART" id="SM00487">
    <property type="entry name" value="DEXDc"/>
    <property type="match status" value="1"/>
</dbReference>
<sequence>MDAATPCASDAFDRFSDAVRSWFLNAFRGPTPVQERAWEAIGAGENALVIAPTGSGKTLAAFLFALDKLMAEKAERGAQKRAKGVRVLYVSPLKALGADVERNLQEPLAGIAARCAAAGTGAPNVRTALRTGDTTPDQRRAIQRNPPDILITTPESLYLMLTSKAREVLRTVETVIVDEVHALAGNKRGAHLALSLERLDDLLERPAQRIGLSATVRPREEVAHFLGGPHPVQIVAAEDRPSLDVHVEVPVHDMTAVPAFGGFEAEGLPPAGARGRGQGAARSPRRAATEVAWKSDRALRAVMDGQRLKDAPPDSRLGSSSIWPYVESAILDEVLAHRTTIVFVNSRGLCEKLTARLNELYAKRQGLLAGAPDGAGAAAMRSDMGSTSELVQPPVEVIAKAHHGSVSKEKRLQVERELKAGELPCVVATSSLELGIDMGSIDLVLQVAAPPSVASGLQRIGRANHQVGGRSTGTIFPRTRTEIIDAAVVAEGMRTGAIEATALVRNPLDVLAQQTVAAVAMGDITADAWYDTVRRAAPFSELPRRAFDGVLDMLSGRYASADLAEFSPRIVWNRETGELTPRPGAQRLAVTAAGTIPDRGMFSVVLPEGDGNEGRRRVGELDEEMVYESRVGDIITLGTSSWRISEITRDRVVVEPAPGRSARLPFWHGEGVGRPAEMGRARGAFLRAVDAGLEDGREGEGEDAERAANDGLVLTPALAERLSAAGLDEDAQRNLASLVREQRTATGVVPNDRTLVVERCEDETGDWRVMLHSPYGRRVHEPWAMAVSDRVTSTLGFDPQAQAADDGIVLRIPMTETRLPGAELFVFDADELERIVRDRVDATALFAARFRECAARALLMSPTQPGKRAPLWQQRLKAGQLLEAARGERDFPLMLETARECLQDVYDLGALREVMQGIGEGAVRIVEAQTSVPSPFAAPLLFGYVGEHLYQGDLPHAERRASLLAVDPALLGELLGSTDVGELLDPQVGEAVEAELQRLAPGRRARGAEGVADMLRVLGPLSAEEVACRLEPAASESVRDGAGDEADDADDVPCATVVEAQAALEDLARDRRAFSVLIGGAERWAAVEDAWRLHEALGVAVPDEVPAVFRAAGDDAAVDFPLDDLLLRYARTHGPFSSENVAERFGLGPAVAREALRRLAAAGRLVQGHFAGPSDQPERTWVAADVLRRLRARSLAKARAAVRAVPADAYARYVLDLQGVGAGRGGGLEGIEGVAQVIAQFEGVFLPAVSWEDHVLPSRVRDYRPALLDELIASGEVVWAGARREAAGPAADAPAARGRAARGSAPPVGLVAFYPTDSPLAPARPEPADVGAEEAEPAVCPSVEEAVVQVLGNGYGLFFRQIVEAVRRRMAPERVDETTIAAALQGLVWSGRATNDTFAPVRAAEAGAHAHPAPQRRVSSRRSRHRSGSRLPARTAGMTAAGSAADSVLLGTAGGAALAGRWSLLAPSPENDTVRAVAVVESILDRYGVLSRDVVMLSGVPGGLGALMPVLRSMEDVGDVLRGAFVKGLGPAQFASRETVDVLRTYAATSENAREDAAVPDVAGESACVVLAVDDPANLYGVALPWSAIAEPDGYGDAVSGESDVRPSRRAGSLVVLHNGAAVLYATAGLRALLSFTSDEDILAAAVHALVAHLEHALRRAGGDSARKKMVVETFNGKSVLSSPFADVLQALGLVRLPDGLRLYVDPFARS</sequence>
<keyword evidence="13" id="KW-1185">Reference proteome</keyword>
<dbReference type="Pfam" id="PF23235">
    <property type="entry name" value="WHD_3rd_Lhr"/>
    <property type="match status" value="1"/>
</dbReference>
<keyword evidence="4 12" id="KW-0347">Helicase</keyword>
<feature type="compositionally biased region" description="Low complexity" evidence="9">
    <location>
        <begin position="1405"/>
        <end position="1417"/>
    </location>
</feature>
<evidence type="ECO:0000313" key="13">
    <source>
        <dbReference type="Proteomes" id="UP001232750"/>
    </source>
</evidence>
<evidence type="ECO:0000259" key="10">
    <source>
        <dbReference type="PROSITE" id="PS51192"/>
    </source>
</evidence>
<dbReference type="Pfam" id="PF19306">
    <property type="entry name" value="WHD_Lhr"/>
    <property type="match status" value="1"/>
</dbReference>
<evidence type="ECO:0000256" key="4">
    <source>
        <dbReference type="ARBA" id="ARBA00022806"/>
    </source>
</evidence>
<dbReference type="Pfam" id="PF00270">
    <property type="entry name" value="DEAD"/>
    <property type="match status" value="1"/>
</dbReference>
<keyword evidence="8" id="KW-0413">Isomerase</keyword>
<evidence type="ECO:0000256" key="8">
    <source>
        <dbReference type="ARBA" id="ARBA00023235"/>
    </source>
</evidence>
<keyword evidence="3" id="KW-0378">Hydrolase</keyword>
<feature type="domain" description="Helicase ATP-binding" evidence="10">
    <location>
        <begin position="38"/>
        <end position="234"/>
    </location>
</feature>
<dbReference type="Pfam" id="PF23236">
    <property type="entry name" value="WHD_2nd_Lhr"/>
    <property type="match status" value="1"/>
</dbReference>
<dbReference type="PROSITE" id="PS51192">
    <property type="entry name" value="HELICASE_ATP_BIND_1"/>
    <property type="match status" value="1"/>
</dbReference>
<evidence type="ECO:0000256" key="5">
    <source>
        <dbReference type="ARBA" id="ARBA00022840"/>
    </source>
</evidence>
<dbReference type="EMBL" id="JASJEU010000014">
    <property type="protein sequence ID" value="MDJ1650785.1"/>
    <property type="molecule type" value="Genomic_DNA"/>
</dbReference>
<dbReference type="InterPro" id="IPR013701">
    <property type="entry name" value="Lhr-like_DEAD/DEAH_assoc"/>
</dbReference>
<name>A0ABT7DML6_9ACTN</name>
<dbReference type="InterPro" id="IPR045628">
    <property type="entry name" value="Lhr_WH_dom"/>
</dbReference>
<gene>
    <name evidence="12" type="ORF">QNJ86_08220</name>
</gene>
<dbReference type="InterPro" id="IPR011545">
    <property type="entry name" value="DEAD/DEAH_box_helicase_dom"/>
</dbReference>
<dbReference type="PROSITE" id="PS51194">
    <property type="entry name" value="HELICASE_CTER"/>
    <property type="match status" value="1"/>
</dbReference>
<evidence type="ECO:0000256" key="3">
    <source>
        <dbReference type="ARBA" id="ARBA00022801"/>
    </source>
</evidence>
<dbReference type="Pfam" id="PF23234">
    <property type="entry name" value="WHD_4th_Lhr"/>
    <property type="match status" value="1"/>
</dbReference>
<evidence type="ECO:0000259" key="11">
    <source>
        <dbReference type="PROSITE" id="PS51194"/>
    </source>
</evidence>
<evidence type="ECO:0000256" key="6">
    <source>
        <dbReference type="ARBA" id="ARBA00023125"/>
    </source>
</evidence>
<dbReference type="InterPro" id="IPR014001">
    <property type="entry name" value="Helicase_ATP-bd"/>
</dbReference>
<dbReference type="CDD" id="cd17922">
    <property type="entry name" value="DEXHc_LHR-like"/>
    <property type="match status" value="1"/>
</dbReference>
<dbReference type="Proteomes" id="UP001232750">
    <property type="component" value="Unassembled WGS sequence"/>
</dbReference>
<evidence type="ECO:0000256" key="2">
    <source>
        <dbReference type="ARBA" id="ARBA00022763"/>
    </source>
</evidence>
<accession>A0ABT7DML6</accession>
<dbReference type="InterPro" id="IPR027417">
    <property type="entry name" value="P-loop_NTPase"/>
</dbReference>